<dbReference type="GO" id="GO:0046872">
    <property type="term" value="F:metal ion binding"/>
    <property type="evidence" value="ECO:0007669"/>
    <property type="project" value="UniProtKB-KW"/>
</dbReference>
<evidence type="ECO:0000256" key="1">
    <source>
        <dbReference type="ARBA" id="ARBA00022676"/>
    </source>
</evidence>
<dbReference type="SUPFAM" id="SSF53448">
    <property type="entry name" value="Nucleotide-diphospho-sugar transferases"/>
    <property type="match status" value="1"/>
</dbReference>
<dbReference type="AlphaFoldDB" id="Q5RLK5"/>
<feature type="transmembrane region" description="Helical" evidence="4">
    <location>
        <begin position="369"/>
        <end position="386"/>
    </location>
</feature>
<evidence type="ECO:0000256" key="2">
    <source>
        <dbReference type="ARBA" id="ARBA00022679"/>
    </source>
</evidence>
<keyword evidence="4" id="KW-1133">Transmembrane helix</keyword>
<dbReference type="Pfam" id="PF01501">
    <property type="entry name" value="Glyco_transf_8"/>
    <property type="match status" value="1"/>
</dbReference>
<dbReference type="InterPro" id="IPR029044">
    <property type="entry name" value="Nucleotide-diphossugar_trans"/>
</dbReference>
<keyword evidence="2" id="KW-0808">Transferase</keyword>
<dbReference type="Gene3D" id="3.90.550.10">
    <property type="entry name" value="Spore Coat Polysaccharide Biosynthesis Protein SpsA, Chain A"/>
    <property type="match status" value="1"/>
</dbReference>
<dbReference type="GO" id="GO:0016757">
    <property type="term" value="F:glycosyltransferase activity"/>
    <property type="evidence" value="ECO:0007669"/>
    <property type="project" value="UniProtKB-KW"/>
</dbReference>
<keyword evidence="3" id="KW-0479">Metal-binding</keyword>
<dbReference type="InterPro" id="IPR050748">
    <property type="entry name" value="Glycosyltrans_8_dom-fam"/>
</dbReference>
<dbReference type="PANTHER" id="PTHR13778">
    <property type="entry name" value="GLYCOSYLTRANSFERASE 8 DOMAIN-CONTAINING PROTEIN"/>
    <property type="match status" value="1"/>
</dbReference>
<evidence type="ECO:0008006" key="6">
    <source>
        <dbReference type="Google" id="ProtNLM"/>
    </source>
</evidence>
<dbReference type="CDD" id="cd04194">
    <property type="entry name" value="GT8_A4GalT_like"/>
    <property type="match status" value="1"/>
</dbReference>
<dbReference type="CAZy" id="GT8">
    <property type="family name" value="Glycosyltransferase Family 8"/>
</dbReference>
<keyword evidence="4" id="KW-0472">Membrane</keyword>
<name>Q5RLK5_CAMJU</name>
<dbReference type="InterPro" id="IPR002495">
    <property type="entry name" value="Glyco_trans_8"/>
</dbReference>
<dbReference type="PANTHER" id="PTHR13778:SF47">
    <property type="entry name" value="LIPOPOLYSACCHARIDE 1,3-GALACTOSYLTRANSFERASE"/>
    <property type="match status" value="1"/>
</dbReference>
<evidence type="ECO:0000256" key="4">
    <source>
        <dbReference type="SAM" id="Phobius"/>
    </source>
</evidence>
<proteinExistence type="predicted"/>
<keyword evidence="4" id="KW-0812">Transmembrane</keyword>
<reference evidence="5" key="1">
    <citation type="submission" date="2004-11" db="EMBL/GenBank/DDBJ databases">
        <title>Diversity in the lipooligosaccharide biosynthesis locus of Campylobacter jejuni.</title>
        <authorList>
            <person name="Parker C.T."/>
            <person name="Horn S.T."/>
        </authorList>
    </citation>
    <scope>NUCLEOTIDE SEQUENCE</scope>
    <source>
        <strain evidence="5">RM2095</strain>
    </source>
</reference>
<evidence type="ECO:0000313" key="5">
    <source>
        <dbReference type="EMBL" id="AAV66459.1"/>
    </source>
</evidence>
<keyword evidence="1" id="KW-0328">Glycosyltransferase</keyword>
<protein>
    <recommendedName>
        <fullName evidence="6">Glycosyltransferase family 8 protein</fullName>
    </recommendedName>
</protein>
<dbReference type="EMBL" id="AY816330">
    <property type="protein sequence ID" value="AAV66459.1"/>
    <property type="molecule type" value="Genomic_DNA"/>
</dbReference>
<sequence length="388" mass="46139">MIKQGNVMFHIVLNANENYIKYAAVLMTSIIQKTDLNKSMSEFCNFDTDEGYVFHILSDHISESMKVRISNLEKQLNDIYPCKIVLHILNDDEFKGMLKWRGNYLAYYRIKMASVLPQNLKICLYLDCDMLCFGDLRELLSVDINNYQAAVCLDGNNHKKNKKVFFSLKGREKYKFSNIEKYFNSGFILVNLDRWRRDNIENKSIDFLKKFKTLYPDQDALNFALNDTLLLPNRWNFSLGYFVAFLKNSQEILFLNQTKYPHLNYTKTEFENEVKNIKIAHFILDPFKPWDAFQYSIVNDDLQLIEYPFYKHYWSVAKNTPEFYLDFLVQKESINEHKAENLINELGKAVVKEMRRYTSRASYRRLRKSIIFLYIINVILIIYVVLNH</sequence>
<organism evidence="5">
    <name type="scientific">Campylobacter jejuni subsp. doylei</name>
    <dbReference type="NCBI Taxonomy" id="32021"/>
    <lineage>
        <taxon>Bacteria</taxon>
        <taxon>Pseudomonadati</taxon>
        <taxon>Campylobacterota</taxon>
        <taxon>Epsilonproteobacteria</taxon>
        <taxon>Campylobacterales</taxon>
        <taxon>Campylobacteraceae</taxon>
        <taxon>Campylobacter</taxon>
    </lineage>
</organism>
<evidence type="ECO:0000256" key="3">
    <source>
        <dbReference type="ARBA" id="ARBA00022723"/>
    </source>
</evidence>
<accession>Q5RLK5</accession>